<dbReference type="Proteomes" id="UP001170310">
    <property type="component" value="Unassembled WGS sequence"/>
</dbReference>
<dbReference type="AlphaFoldDB" id="A0AAW7YV26"/>
<comment type="caution">
    <text evidence="2">The sequence shown here is derived from an EMBL/GenBank/DDBJ whole genome shotgun (WGS) entry which is preliminary data.</text>
</comment>
<reference evidence="2" key="1">
    <citation type="submission" date="2023-07" db="EMBL/GenBank/DDBJ databases">
        <title>Genome content predicts the carbon catabolic preferences of heterotrophic bacteria.</title>
        <authorList>
            <person name="Gralka M."/>
        </authorList>
    </citation>
    <scope>NUCLEOTIDE SEQUENCE</scope>
    <source>
        <strain evidence="2">E2R20</strain>
    </source>
</reference>
<evidence type="ECO:0000313" key="2">
    <source>
        <dbReference type="EMBL" id="MDO6574978.1"/>
    </source>
</evidence>
<dbReference type="Gene3D" id="1.10.1660.10">
    <property type="match status" value="1"/>
</dbReference>
<organism evidence="2 3">
    <name type="scientific">Staphylococcus pasteuri_A</name>
    <dbReference type="NCBI Taxonomy" id="3062664"/>
    <lineage>
        <taxon>Bacteria</taxon>
        <taxon>Bacillati</taxon>
        <taxon>Bacillota</taxon>
        <taxon>Bacilli</taxon>
        <taxon>Bacillales</taxon>
        <taxon>Staphylococcaceae</taxon>
        <taxon>Staphylococcus</taxon>
    </lineage>
</organism>
<evidence type="ECO:0000256" key="1">
    <source>
        <dbReference type="SAM" id="Coils"/>
    </source>
</evidence>
<dbReference type="EMBL" id="JAUOQO010000051">
    <property type="protein sequence ID" value="MDO6574978.1"/>
    <property type="molecule type" value="Genomic_DNA"/>
</dbReference>
<feature type="non-terminal residue" evidence="2">
    <location>
        <position position="1"/>
    </location>
</feature>
<gene>
    <name evidence="2" type="ORF">Q4528_12725</name>
</gene>
<name>A0AAW7YV26_9STAP</name>
<sequence length="67" mass="7588">PMVRQLLEQSVVSTKQKISQLTKQLSTMEEALVAWTHMPNGEPDGHSICQLIEQWDDPLVTNDKEAL</sequence>
<keyword evidence="1" id="KW-0175">Coiled coil</keyword>
<evidence type="ECO:0008006" key="4">
    <source>
        <dbReference type="Google" id="ProtNLM"/>
    </source>
</evidence>
<protein>
    <recommendedName>
        <fullName evidence="4">MerR family transcriptional regulator</fullName>
    </recommendedName>
</protein>
<keyword evidence="3" id="KW-1185">Reference proteome</keyword>
<feature type="coiled-coil region" evidence="1">
    <location>
        <begin position="4"/>
        <end position="31"/>
    </location>
</feature>
<proteinExistence type="predicted"/>
<accession>A0AAW7YV26</accession>
<evidence type="ECO:0000313" key="3">
    <source>
        <dbReference type="Proteomes" id="UP001170310"/>
    </source>
</evidence>